<dbReference type="InterPro" id="IPR006047">
    <property type="entry name" value="GH13_cat_dom"/>
</dbReference>
<name>A0A2S4NB29_9FLAO</name>
<comment type="similarity">
    <text evidence="1">Belongs to the glycosyl hydrolase 13 family.</text>
</comment>
<dbReference type="OrthoDB" id="9761875at2"/>
<feature type="signal peptide" evidence="3">
    <location>
        <begin position="1"/>
        <end position="17"/>
    </location>
</feature>
<feature type="domain" description="Glycosyl hydrolase family 13 catalytic" evidence="4">
    <location>
        <begin position="401"/>
        <end position="779"/>
    </location>
</feature>
<dbReference type="Pfam" id="PF00128">
    <property type="entry name" value="Alpha-amylase"/>
    <property type="match status" value="1"/>
</dbReference>
<proteinExistence type="inferred from homology"/>
<organism evidence="5 6">
    <name type="scientific">Flavobacterium croceum DSM 17960</name>
    <dbReference type="NCBI Taxonomy" id="1121886"/>
    <lineage>
        <taxon>Bacteria</taxon>
        <taxon>Pseudomonadati</taxon>
        <taxon>Bacteroidota</taxon>
        <taxon>Flavobacteriia</taxon>
        <taxon>Flavobacteriales</taxon>
        <taxon>Flavobacteriaceae</taxon>
        <taxon>Flavobacterium</taxon>
    </lineage>
</organism>
<evidence type="ECO:0000256" key="3">
    <source>
        <dbReference type="SAM" id="SignalP"/>
    </source>
</evidence>
<dbReference type="GO" id="GO:0005975">
    <property type="term" value="P:carbohydrate metabolic process"/>
    <property type="evidence" value="ECO:0007669"/>
    <property type="project" value="InterPro"/>
</dbReference>
<evidence type="ECO:0000259" key="4">
    <source>
        <dbReference type="SMART" id="SM00642"/>
    </source>
</evidence>
<dbReference type="SUPFAM" id="SSF81296">
    <property type="entry name" value="E set domains"/>
    <property type="match status" value="1"/>
</dbReference>
<keyword evidence="2 3" id="KW-0732">Signal</keyword>
<dbReference type="InterPro" id="IPR017853">
    <property type="entry name" value="GH"/>
</dbReference>
<dbReference type="SUPFAM" id="SSF51445">
    <property type="entry name" value="(Trans)glycosidases"/>
    <property type="match status" value="1"/>
</dbReference>
<gene>
    <name evidence="5" type="ORF">Q361_103171</name>
</gene>
<dbReference type="AlphaFoldDB" id="A0A2S4NB29"/>
<evidence type="ECO:0000256" key="1">
    <source>
        <dbReference type="ARBA" id="ARBA00008061"/>
    </source>
</evidence>
<keyword evidence="6" id="KW-1185">Reference proteome</keyword>
<evidence type="ECO:0000313" key="5">
    <source>
        <dbReference type="EMBL" id="POS02653.1"/>
    </source>
</evidence>
<dbReference type="NCBIfam" id="TIGR04183">
    <property type="entry name" value="Por_Secre_tail"/>
    <property type="match status" value="1"/>
</dbReference>
<comment type="caution">
    <text evidence="5">The sequence shown here is derived from an EMBL/GenBank/DDBJ whole genome shotgun (WGS) entry which is preliminary data.</text>
</comment>
<feature type="chain" id="PRO_5015765223" evidence="3">
    <location>
        <begin position="18"/>
        <end position="959"/>
    </location>
</feature>
<dbReference type="InterPro" id="IPR013783">
    <property type="entry name" value="Ig-like_fold"/>
</dbReference>
<evidence type="ECO:0000313" key="6">
    <source>
        <dbReference type="Proteomes" id="UP000237056"/>
    </source>
</evidence>
<dbReference type="SMART" id="SM00642">
    <property type="entry name" value="Aamy"/>
    <property type="match status" value="1"/>
</dbReference>
<dbReference type="EMBL" id="PQNY01000003">
    <property type="protein sequence ID" value="POS02653.1"/>
    <property type="molecule type" value="Genomic_DNA"/>
</dbReference>
<protein>
    <submittedName>
        <fullName evidence="5">Putative secreted protein (Por secretion system target)</fullName>
    </submittedName>
</protein>
<dbReference type="InterPro" id="IPR014756">
    <property type="entry name" value="Ig_E-set"/>
</dbReference>
<dbReference type="Proteomes" id="UP000237056">
    <property type="component" value="Unassembled WGS sequence"/>
</dbReference>
<dbReference type="Gene3D" id="2.60.40.10">
    <property type="entry name" value="Immunoglobulins"/>
    <property type="match status" value="1"/>
</dbReference>
<dbReference type="InterPro" id="IPR026444">
    <property type="entry name" value="Secre_tail"/>
</dbReference>
<dbReference type="PANTHER" id="PTHR43002">
    <property type="entry name" value="GLYCOGEN DEBRANCHING ENZYME"/>
    <property type="match status" value="1"/>
</dbReference>
<dbReference type="RefSeq" id="WP_103725348.1">
    <property type="nucleotide sequence ID" value="NZ_PQNY01000003.1"/>
</dbReference>
<accession>A0A2S4NB29</accession>
<reference evidence="5 6" key="1">
    <citation type="submission" date="2018-01" db="EMBL/GenBank/DDBJ databases">
        <title>Genomic Encyclopedia of Type Strains, Phase I: the one thousand microbial genomes (KMG-I) project.</title>
        <authorList>
            <person name="Goeker M."/>
        </authorList>
    </citation>
    <scope>NUCLEOTIDE SEQUENCE [LARGE SCALE GENOMIC DNA]</scope>
    <source>
        <strain evidence="5 6">DSM 17960</strain>
    </source>
</reference>
<sequence length="959" mass="106593">MKKILLLFLFATFLTSAQQQTVTYTSSPTPTFEGTDALTITVNGSSINEAIWGVTNNQLYAWVWALDTANAAVSYNGNGTWDNSDASKLMTYNSSNDTYSFTYSPSVFSLFGSTNVAKVGFLIKAKNGTGDKKSQDIVLNVGSFQVTLLNNIVAGATQLCTTSYTIAARHSGSNADYVLKRNGTVINTQTGLPASSGSPSFTYVDTGVLDINNYTLEVTQSGVTKTYNFSAIKVVSPASVALPTGLEDGINYNSSDATKATLVLNAPYKDFVYVAGSFNNWQPTGAYAMKKDPTTGKFWLEITGLTSGQVYTYQYWVCDNTDRPANSPAIVKTADPFSTLVLSPFDDPEIQTLGVYPNLPIYPTGQEREVTVLQTGQTPYTWSAATLNFVKPKKKDLVIYEVLIRDFDANRTYQDLINKIDYFKNLKINAIQLMPVMEFEGNMSWGYNTVFHMAPDKRYGPPSKLKEFIDLCHQNGIAVILDVALNHVFGRSPLVRMWMQDANGDGWGDSVATTTENPYINQTATHAYGVGSDLNHFREPDNLTNTYVTRTIKHWIQEYKIDGFRWDLTKGFTNQCTSGDETCTNGYRSDRVAKLKWYADKQWELDPNFLVIFEHLGVGGSATEETEWANYLKSGDIKGIMQWRKGTDGYANLIKGNYADVSSITDTTERMIGYAESHDEERVIYKAITESGQTQGNLTKALQRLPAMGALHLLVPGPKMIWHFGDLGWDSSLWTCNAGNVSFTNPDCKLDTKPQPQWANNWLSDSNRSNVYNTWAKLINLKKTEDVFELGQHAWNFSQTGHPRLDIYTSTSPQTTLSYVFVLTNFTDSVYNATAGFPYTGTWVNLMDNSTVNVTNTNMNIAIEAGGFRVFGNQSSTLNTDFFATQNIALIPNPASDYFTLNMPTNKVQIISVAGQLIKEFDSKEENSNYTISDLAKGIYLVKIINNQNQEKTVKLIKK</sequence>
<dbReference type="Gene3D" id="3.20.20.80">
    <property type="entry name" value="Glycosidases"/>
    <property type="match status" value="1"/>
</dbReference>
<evidence type="ECO:0000256" key="2">
    <source>
        <dbReference type="ARBA" id="ARBA00022729"/>
    </source>
</evidence>
<dbReference type="CDD" id="cd11350">
    <property type="entry name" value="AmyAc_4"/>
    <property type="match status" value="1"/>
</dbReference>
<dbReference type="Pfam" id="PF18962">
    <property type="entry name" value="Por_Secre_tail"/>
    <property type="match status" value="1"/>
</dbReference>